<feature type="binding site" evidence="7">
    <location>
        <position position="127"/>
    </location>
    <ligand>
        <name>ATP</name>
        <dbReference type="ChEBI" id="CHEBI:30616"/>
    </ligand>
</feature>
<sequence>MAPTKHAADADVSITAKTMGLRSVLAGLKSSNMNARLSTLRSNSQSKVTKPATRRETVDEREHLRQTAQRLSAIEESTSSKFSSSASDELRSDTVTPSFEQFSTGPDPHPSLTARDFEVGGTLGRRKFGRVYLARHLTTDYMCALKIISKVQAATQEEEKLIHCELEIHQKLAHGNTLKLLFWFHDDESVYLVLKFAPGGSLYSRMKKQTRGRFTEQQTTIYIAQLTSALRYMHSKNIMHRDIKPENILLGFYGEIKLVNFGYSVHSESDFRSTVCGTLDYLSSEVTVMMLKPGMSGGWYTKAIDE</sequence>
<dbReference type="EMBL" id="CAJRGZ010000027">
    <property type="protein sequence ID" value="CAG5182240.1"/>
    <property type="molecule type" value="Genomic_DNA"/>
</dbReference>
<evidence type="ECO:0000313" key="12">
    <source>
        <dbReference type="Proteomes" id="UP000676310"/>
    </source>
</evidence>
<feature type="binding site" evidence="7">
    <location>
        <begin position="246"/>
        <end position="247"/>
    </location>
    <ligand>
        <name>ATP</name>
        <dbReference type="ChEBI" id="CHEBI:30616"/>
    </ligand>
</feature>
<comment type="caution">
    <text evidence="11">The sequence shown here is derived from an EMBL/GenBank/DDBJ whole genome shotgun (WGS) entry which is preliminary data.</text>
</comment>
<dbReference type="RefSeq" id="XP_043173633.1">
    <property type="nucleotide sequence ID" value="XM_043317698.1"/>
</dbReference>
<evidence type="ECO:0000259" key="10">
    <source>
        <dbReference type="PROSITE" id="PS50011"/>
    </source>
</evidence>
<feature type="compositionally biased region" description="Basic and acidic residues" evidence="9">
    <location>
        <begin position="53"/>
        <end position="65"/>
    </location>
</feature>
<protein>
    <recommendedName>
        <fullName evidence="10">Protein kinase domain-containing protein</fullName>
    </recommendedName>
</protein>
<proteinExistence type="predicted"/>
<feature type="domain" description="Protein kinase" evidence="10">
    <location>
        <begin position="117"/>
        <end position="306"/>
    </location>
</feature>
<name>A0A8J2NA92_9PLEO</name>
<dbReference type="OrthoDB" id="377346at2759"/>
<feature type="compositionally biased region" description="Polar residues" evidence="9">
    <location>
        <begin position="38"/>
        <end position="48"/>
    </location>
</feature>
<organism evidence="11 12">
    <name type="scientific">Alternaria atra</name>
    <dbReference type="NCBI Taxonomy" id="119953"/>
    <lineage>
        <taxon>Eukaryota</taxon>
        <taxon>Fungi</taxon>
        <taxon>Dikarya</taxon>
        <taxon>Ascomycota</taxon>
        <taxon>Pezizomycotina</taxon>
        <taxon>Dothideomycetes</taxon>
        <taxon>Pleosporomycetidae</taxon>
        <taxon>Pleosporales</taxon>
        <taxon>Pleosporineae</taxon>
        <taxon>Pleosporaceae</taxon>
        <taxon>Alternaria</taxon>
        <taxon>Alternaria sect. Ulocladioides</taxon>
    </lineage>
</organism>
<dbReference type="GeneID" id="67010182"/>
<dbReference type="SUPFAM" id="SSF56112">
    <property type="entry name" value="Protein kinase-like (PK-like)"/>
    <property type="match status" value="1"/>
</dbReference>
<feature type="region of interest" description="Disordered" evidence="9">
    <location>
        <begin position="38"/>
        <end position="91"/>
    </location>
</feature>
<keyword evidence="1" id="KW-0723">Serine/threonine-protein kinase</keyword>
<evidence type="ECO:0000256" key="8">
    <source>
        <dbReference type="PIRSR" id="PIRSR630616-3"/>
    </source>
</evidence>
<reference evidence="11" key="1">
    <citation type="submission" date="2021-05" db="EMBL/GenBank/DDBJ databases">
        <authorList>
            <person name="Stam R."/>
        </authorList>
    </citation>
    <scope>NUCLEOTIDE SEQUENCE</scope>
    <source>
        <strain evidence="11">CS162</strain>
    </source>
</reference>
<keyword evidence="2" id="KW-0808">Transferase</keyword>
<dbReference type="SMART" id="SM00220">
    <property type="entry name" value="S_TKc"/>
    <property type="match status" value="1"/>
</dbReference>
<dbReference type="PANTHER" id="PTHR24350">
    <property type="entry name" value="SERINE/THREONINE-PROTEIN KINASE IAL-RELATED"/>
    <property type="match status" value="1"/>
</dbReference>
<keyword evidence="5 7" id="KW-0067">ATP-binding</keyword>
<dbReference type="AlphaFoldDB" id="A0A8J2NA92"/>
<dbReference type="InterPro" id="IPR030616">
    <property type="entry name" value="Aur-like"/>
</dbReference>
<feature type="binding site" evidence="7">
    <location>
        <position position="146"/>
    </location>
    <ligand>
        <name>ATP</name>
        <dbReference type="ChEBI" id="CHEBI:30616"/>
    </ligand>
</feature>
<dbReference type="Proteomes" id="UP000676310">
    <property type="component" value="Unassembled WGS sequence"/>
</dbReference>
<dbReference type="FunFam" id="3.30.200.20:FF:000042">
    <property type="entry name" value="Aurora kinase A"/>
    <property type="match status" value="1"/>
</dbReference>
<gene>
    <name evidence="11" type="ORF">ALTATR162_LOCUS10062</name>
</gene>
<dbReference type="PROSITE" id="PS00108">
    <property type="entry name" value="PROTEIN_KINASE_ST"/>
    <property type="match status" value="1"/>
</dbReference>
<evidence type="ECO:0000256" key="6">
    <source>
        <dbReference type="PIRSR" id="PIRSR630616-1"/>
    </source>
</evidence>
<evidence type="ECO:0000256" key="2">
    <source>
        <dbReference type="ARBA" id="ARBA00022679"/>
    </source>
</evidence>
<dbReference type="Gene3D" id="1.10.510.10">
    <property type="entry name" value="Transferase(Phosphotransferase) domain 1"/>
    <property type="match status" value="1"/>
</dbReference>
<evidence type="ECO:0000313" key="11">
    <source>
        <dbReference type="EMBL" id="CAG5182240.1"/>
    </source>
</evidence>
<dbReference type="InterPro" id="IPR000719">
    <property type="entry name" value="Prot_kinase_dom"/>
</dbReference>
<keyword evidence="12" id="KW-1185">Reference proteome</keyword>
<dbReference type="InterPro" id="IPR008271">
    <property type="entry name" value="Ser/Thr_kinase_AS"/>
</dbReference>
<keyword evidence="4" id="KW-0418">Kinase</keyword>
<evidence type="ECO:0000256" key="3">
    <source>
        <dbReference type="ARBA" id="ARBA00022741"/>
    </source>
</evidence>
<evidence type="ECO:0000256" key="4">
    <source>
        <dbReference type="ARBA" id="ARBA00022777"/>
    </source>
</evidence>
<keyword evidence="3 7" id="KW-0547">Nucleotide-binding</keyword>
<evidence type="ECO:0000256" key="1">
    <source>
        <dbReference type="ARBA" id="ARBA00022527"/>
    </source>
</evidence>
<dbReference type="Pfam" id="PF00069">
    <property type="entry name" value="Pkinase"/>
    <property type="match status" value="1"/>
</dbReference>
<dbReference type="PROSITE" id="PS50011">
    <property type="entry name" value="PROTEIN_KINASE_DOM"/>
    <property type="match status" value="1"/>
</dbReference>
<accession>A0A8J2NA92</accession>
<feature type="cross-link" description="Glycyl lysine isopeptide (Lys-Gly) (interchain with G-Cter in SUMO2)" evidence="8">
    <location>
        <position position="244"/>
    </location>
</feature>
<evidence type="ECO:0000256" key="7">
    <source>
        <dbReference type="PIRSR" id="PIRSR630616-2"/>
    </source>
</evidence>
<evidence type="ECO:0000256" key="5">
    <source>
        <dbReference type="ARBA" id="ARBA00022840"/>
    </source>
</evidence>
<dbReference type="GO" id="GO:0004674">
    <property type="term" value="F:protein serine/threonine kinase activity"/>
    <property type="evidence" value="ECO:0007669"/>
    <property type="project" value="UniProtKB-KW"/>
</dbReference>
<evidence type="ECO:0000256" key="9">
    <source>
        <dbReference type="SAM" id="MobiDB-lite"/>
    </source>
</evidence>
<feature type="active site" description="Proton acceptor" evidence="6">
    <location>
        <position position="242"/>
    </location>
</feature>
<dbReference type="InterPro" id="IPR011009">
    <property type="entry name" value="Kinase-like_dom_sf"/>
</dbReference>
<dbReference type="GO" id="GO:0005524">
    <property type="term" value="F:ATP binding"/>
    <property type="evidence" value="ECO:0007669"/>
    <property type="project" value="UniProtKB-KW"/>
</dbReference>
<feature type="compositionally biased region" description="Low complexity" evidence="9">
    <location>
        <begin position="72"/>
        <end position="87"/>
    </location>
</feature>